<comment type="caution">
    <text evidence="3">The sequence shown here is derived from an EMBL/GenBank/DDBJ whole genome shotgun (WGS) entry which is preliminary data.</text>
</comment>
<dbReference type="Gene3D" id="3.30.70.270">
    <property type="match status" value="1"/>
</dbReference>
<dbReference type="InterPro" id="IPR029787">
    <property type="entry name" value="Nucleotide_cyclase"/>
</dbReference>
<evidence type="ECO:0000313" key="6">
    <source>
        <dbReference type="Proteomes" id="UP000285642"/>
    </source>
</evidence>
<dbReference type="Pfam" id="PF00563">
    <property type="entry name" value="EAL"/>
    <property type="match status" value="1"/>
</dbReference>
<dbReference type="CDD" id="cd01948">
    <property type="entry name" value="EAL"/>
    <property type="match status" value="1"/>
</dbReference>
<organism evidence="3 5">
    <name type="scientific">Dorea formicigenerans</name>
    <dbReference type="NCBI Taxonomy" id="39486"/>
    <lineage>
        <taxon>Bacteria</taxon>
        <taxon>Bacillati</taxon>
        <taxon>Bacillota</taxon>
        <taxon>Clostridia</taxon>
        <taxon>Lachnospirales</taxon>
        <taxon>Lachnospiraceae</taxon>
        <taxon>Dorea</taxon>
    </lineage>
</organism>
<feature type="domain" description="EAL" evidence="1">
    <location>
        <begin position="174"/>
        <end position="429"/>
    </location>
</feature>
<evidence type="ECO:0000313" key="4">
    <source>
        <dbReference type="EMBL" id="RHA71680.1"/>
    </source>
</evidence>
<dbReference type="InterPro" id="IPR043128">
    <property type="entry name" value="Rev_trsase/Diguanyl_cyclase"/>
</dbReference>
<dbReference type="InterPro" id="IPR050706">
    <property type="entry name" value="Cyclic-di-GMP_PDE-like"/>
</dbReference>
<evidence type="ECO:0000313" key="3">
    <source>
        <dbReference type="EMBL" id="RGI84334.1"/>
    </source>
</evidence>
<dbReference type="PROSITE" id="PS50883">
    <property type="entry name" value="EAL"/>
    <property type="match status" value="1"/>
</dbReference>
<evidence type="ECO:0000313" key="5">
    <source>
        <dbReference type="Proteomes" id="UP000260664"/>
    </source>
</evidence>
<dbReference type="InterPro" id="IPR035919">
    <property type="entry name" value="EAL_sf"/>
</dbReference>
<dbReference type="Pfam" id="PF00990">
    <property type="entry name" value="GGDEF"/>
    <property type="match status" value="1"/>
</dbReference>
<dbReference type="Gene3D" id="3.20.20.450">
    <property type="entry name" value="EAL domain"/>
    <property type="match status" value="1"/>
</dbReference>
<dbReference type="EMBL" id="QSOI01000007">
    <property type="protein sequence ID" value="RGI84334.1"/>
    <property type="molecule type" value="Genomic_DNA"/>
</dbReference>
<dbReference type="PANTHER" id="PTHR33121:SF71">
    <property type="entry name" value="OXYGEN SENSOR PROTEIN DOSP"/>
    <property type="match status" value="1"/>
</dbReference>
<protein>
    <submittedName>
        <fullName evidence="3">Bifunctional diguanylate cyclase/phosphodiesterase</fullName>
    </submittedName>
</protein>
<gene>
    <name evidence="4" type="ORF">DW924_03395</name>
    <name evidence="3" type="ORF">DXD84_07335</name>
</gene>
<dbReference type="EMBL" id="QSFS01000003">
    <property type="protein sequence ID" value="RHA71680.1"/>
    <property type="molecule type" value="Genomic_DNA"/>
</dbReference>
<reference evidence="5 6" key="1">
    <citation type="submission" date="2018-08" db="EMBL/GenBank/DDBJ databases">
        <title>A genome reference for cultivated species of the human gut microbiota.</title>
        <authorList>
            <person name="Zou Y."/>
            <person name="Xue W."/>
            <person name="Luo G."/>
        </authorList>
    </citation>
    <scope>NUCLEOTIDE SEQUENCE [LARGE SCALE GENOMIC DNA]</scope>
    <source>
        <strain evidence="4 6">AM42-8</strain>
        <strain evidence="3 5">TM09-19AC</strain>
    </source>
</reference>
<dbReference type="InterPro" id="IPR001633">
    <property type="entry name" value="EAL_dom"/>
</dbReference>
<dbReference type="InterPro" id="IPR000160">
    <property type="entry name" value="GGDEF_dom"/>
</dbReference>
<dbReference type="Proteomes" id="UP000260664">
    <property type="component" value="Unassembled WGS sequence"/>
</dbReference>
<dbReference type="SUPFAM" id="SSF141868">
    <property type="entry name" value="EAL domain-like"/>
    <property type="match status" value="1"/>
</dbReference>
<dbReference type="CDD" id="cd01949">
    <property type="entry name" value="GGDEF"/>
    <property type="match status" value="1"/>
</dbReference>
<dbReference type="GO" id="GO:0071111">
    <property type="term" value="F:cyclic-guanylate-specific phosphodiesterase activity"/>
    <property type="evidence" value="ECO:0007669"/>
    <property type="project" value="InterPro"/>
</dbReference>
<feature type="domain" description="GGDEF" evidence="2">
    <location>
        <begin position="37"/>
        <end position="165"/>
    </location>
</feature>
<dbReference type="PROSITE" id="PS50887">
    <property type="entry name" value="GGDEF"/>
    <property type="match status" value="1"/>
</dbReference>
<accession>A0A3E4F5T0</accession>
<dbReference type="SUPFAM" id="SSF55073">
    <property type="entry name" value="Nucleotide cyclase"/>
    <property type="match status" value="1"/>
</dbReference>
<proteinExistence type="predicted"/>
<dbReference type="PANTHER" id="PTHR33121">
    <property type="entry name" value="CYCLIC DI-GMP PHOSPHODIESTERASE PDEF"/>
    <property type="match status" value="1"/>
</dbReference>
<sequence length="591" mass="68437">MPNYPDSIQDLEPLSGLYIRKRFLNEVRAFLDQKHPQGWCIVAIDIENFKLFNDWYGQDSGDHLLLKIASYLRNLHREDNYIIGHFSADDFFICMPDDGHKLRHIYATIYHYIGKLEQDDSFLPSIGVYRIEDESQNVSTMCNNAQIAASSVVGKIGNRICYFESGMTKKIELKQCILRDARHGLENHEFIFYLQPKCNMMTGELVSMEALARWQKSDGTFVSPGEFIPLFESSGFITRFDMYIWKSVCKTLAAWQDKGYKLVPISINVSMIDITNIDVPQYLSMLTEQYHISPKYLPVEITESIFAESNTIVKNTITRFHQKGFYVLMDDFGSGYSSLNVLKDANVDYLKLDMKFMQIDAKNKGKGIQILKSIVDMAHRLDLVIIAEGVETKEQSEILKSMNCNYGQGFYFYRPLSVEAAEELIQTLPIENFRAAHEQVSRIRNVREALPSSPEMWKLGDNIFRILLDHMLLLSRFNLITGGMETIKRDPSLEGFGIEYETDYPTYISRLLDEQLVHPDDADEFRSIMALDQLRLRMFHEKGSVIYRFRRKFKAGYFWTSLELFPDTECSKENPWVVMVIHKSPSVNPDL</sequence>
<dbReference type="SMART" id="SM00052">
    <property type="entry name" value="EAL"/>
    <property type="match status" value="1"/>
</dbReference>
<evidence type="ECO:0000259" key="1">
    <source>
        <dbReference type="PROSITE" id="PS50883"/>
    </source>
</evidence>
<name>A0A3E4F5T0_9FIRM</name>
<dbReference type="AlphaFoldDB" id="A0A3E4F5T0"/>
<dbReference type="SMART" id="SM00267">
    <property type="entry name" value="GGDEF"/>
    <property type="match status" value="1"/>
</dbReference>
<evidence type="ECO:0000259" key="2">
    <source>
        <dbReference type="PROSITE" id="PS50887"/>
    </source>
</evidence>
<dbReference type="RefSeq" id="WP_117494987.1">
    <property type="nucleotide sequence ID" value="NZ_QSFS01000003.1"/>
</dbReference>
<dbReference type="NCBIfam" id="TIGR00254">
    <property type="entry name" value="GGDEF"/>
    <property type="match status" value="1"/>
</dbReference>
<dbReference type="Proteomes" id="UP000285642">
    <property type="component" value="Unassembled WGS sequence"/>
</dbReference>